<dbReference type="EMBL" id="CP094348">
    <property type="protein sequence ID" value="UOB20606.1"/>
    <property type="molecule type" value="Genomic_DNA"/>
</dbReference>
<evidence type="ECO:0000313" key="2">
    <source>
        <dbReference type="Proteomes" id="UP000830343"/>
    </source>
</evidence>
<name>A0ABY3ZXQ1_9STAP</name>
<reference evidence="1" key="2">
    <citation type="submission" date="2022-04" db="EMBL/GenBank/DDBJ databases">
        <title>Antimicrobial genetic elements in methicillin-resistant Macrococcus armenti.</title>
        <authorList>
            <person name="Keller J.E."/>
            <person name="Schwendener S."/>
            <person name="Pantucek R."/>
            <person name="Perreten V."/>
        </authorList>
    </citation>
    <scope>NUCLEOTIDE SEQUENCE</scope>
    <source>
        <strain evidence="1">CCM 2609</strain>
    </source>
</reference>
<protein>
    <submittedName>
        <fullName evidence="1">Uncharacterized protein</fullName>
    </submittedName>
</protein>
<dbReference type="RefSeq" id="WP_243365919.1">
    <property type="nucleotide sequence ID" value="NZ_CP094348.1"/>
</dbReference>
<proteinExistence type="predicted"/>
<keyword evidence="2" id="KW-1185">Reference proteome</keyword>
<gene>
    <name evidence="1" type="ORF">MRZ06_00550</name>
</gene>
<sequence>MYLLEFIEDEQRQIVGVFNDEQDVIEWISSVPFIHKDADDQYTLSYDELPPYYEVLYKDSVYPLTRYAFNQSEVIEVVWSEIAHMDETNGVAPGVSKVGVYYYNNEEVETAVKTREQFKSELKAYYDDKGKAYTFGGVGSEDGEYIHVEGGPFIHIDPMMIESYESAHNIEQFLKEYQ</sequence>
<evidence type="ECO:0000313" key="1">
    <source>
        <dbReference type="EMBL" id="UOB20606.1"/>
    </source>
</evidence>
<organism evidence="1 2">
    <name type="scientific">Macrococcus armenti</name>
    <dbReference type="NCBI Taxonomy" id="2875764"/>
    <lineage>
        <taxon>Bacteria</taxon>
        <taxon>Bacillati</taxon>
        <taxon>Bacillota</taxon>
        <taxon>Bacilli</taxon>
        <taxon>Bacillales</taxon>
        <taxon>Staphylococcaceae</taxon>
        <taxon>Macrococcus</taxon>
    </lineage>
</organism>
<accession>A0ABY3ZXQ1</accession>
<dbReference type="Proteomes" id="UP000830343">
    <property type="component" value="Chromosome"/>
</dbReference>
<reference evidence="1" key="1">
    <citation type="submission" date="2022-03" db="EMBL/GenBank/DDBJ databases">
        <authorList>
            <person name="Vrbovska V."/>
            <person name="Kovarovic V."/>
            <person name="Botka T."/>
            <person name="Pantucek R."/>
        </authorList>
    </citation>
    <scope>NUCLEOTIDE SEQUENCE</scope>
    <source>
        <strain evidence="1">CCM 2609</strain>
    </source>
</reference>